<name>A0ABW2JZY9_9BACI</name>
<keyword evidence="3" id="KW-1185">Reference proteome</keyword>
<dbReference type="RefSeq" id="WP_289217006.1">
    <property type="nucleotide sequence ID" value="NZ_JAPVRC010000011.1"/>
</dbReference>
<reference evidence="3" key="1">
    <citation type="journal article" date="2019" name="Int. J. Syst. Evol. Microbiol.">
        <title>The Global Catalogue of Microorganisms (GCM) 10K type strain sequencing project: providing services to taxonomists for standard genome sequencing and annotation.</title>
        <authorList>
            <consortium name="The Broad Institute Genomics Platform"/>
            <consortium name="The Broad Institute Genome Sequencing Center for Infectious Disease"/>
            <person name="Wu L."/>
            <person name="Ma J."/>
        </authorList>
    </citation>
    <scope>NUCLEOTIDE SEQUENCE [LARGE SCALE GENOMIC DNA]</scope>
    <source>
        <strain evidence="3">CCUG 73951</strain>
    </source>
</reference>
<keyword evidence="1" id="KW-0472">Membrane</keyword>
<dbReference type="Proteomes" id="UP001596494">
    <property type="component" value="Unassembled WGS sequence"/>
</dbReference>
<protein>
    <submittedName>
        <fullName evidence="2">Uncharacterized protein</fullName>
    </submittedName>
</protein>
<keyword evidence="1" id="KW-1133">Transmembrane helix</keyword>
<keyword evidence="1" id="KW-0812">Transmembrane</keyword>
<proteinExistence type="predicted"/>
<dbReference type="EMBL" id="JBHTBY010000002">
    <property type="protein sequence ID" value="MFC7319978.1"/>
    <property type="molecule type" value="Genomic_DNA"/>
</dbReference>
<gene>
    <name evidence="2" type="ORF">ACFQMN_03645</name>
</gene>
<evidence type="ECO:0000313" key="2">
    <source>
        <dbReference type="EMBL" id="MFC7319978.1"/>
    </source>
</evidence>
<feature type="transmembrane region" description="Helical" evidence="1">
    <location>
        <begin position="39"/>
        <end position="60"/>
    </location>
</feature>
<accession>A0ABW2JZY9</accession>
<feature type="transmembrane region" description="Helical" evidence="1">
    <location>
        <begin position="12"/>
        <end position="33"/>
    </location>
</feature>
<evidence type="ECO:0000313" key="3">
    <source>
        <dbReference type="Proteomes" id="UP001596494"/>
    </source>
</evidence>
<evidence type="ECO:0000256" key="1">
    <source>
        <dbReference type="SAM" id="Phobius"/>
    </source>
</evidence>
<comment type="caution">
    <text evidence="2">The sequence shown here is derived from an EMBL/GenBank/DDBJ whole genome shotgun (WGS) entry which is preliminary data.</text>
</comment>
<sequence length="65" mass="7478">MRDPNGLSEKGRYQQGFAVIYFVIAVFFAVVVFDDYNLFIVAGATMLLYLLGRFIIGFYVDKKQK</sequence>
<organism evidence="2 3">
    <name type="scientific">Halobacillus campisalis</name>
    <dbReference type="NCBI Taxonomy" id="435909"/>
    <lineage>
        <taxon>Bacteria</taxon>
        <taxon>Bacillati</taxon>
        <taxon>Bacillota</taxon>
        <taxon>Bacilli</taxon>
        <taxon>Bacillales</taxon>
        <taxon>Bacillaceae</taxon>
        <taxon>Halobacillus</taxon>
    </lineage>
</organism>